<dbReference type="KEGG" id="kmr:108250293"/>
<organism evidence="14 15">
    <name type="scientific">Kryptolebias marmoratus</name>
    <name type="common">Mangrove killifish</name>
    <name type="synonym">Rivulus marmoratus</name>
    <dbReference type="NCBI Taxonomy" id="37003"/>
    <lineage>
        <taxon>Eukaryota</taxon>
        <taxon>Metazoa</taxon>
        <taxon>Chordata</taxon>
        <taxon>Craniata</taxon>
        <taxon>Vertebrata</taxon>
        <taxon>Euteleostomi</taxon>
        <taxon>Actinopterygii</taxon>
        <taxon>Neopterygii</taxon>
        <taxon>Teleostei</taxon>
        <taxon>Neoteleostei</taxon>
        <taxon>Acanthomorphata</taxon>
        <taxon>Ovalentaria</taxon>
        <taxon>Atherinomorphae</taxon>
        <taxon>Cyprinodontiformes</taxon>
        <taxon>Rivulidae</taxon>
        <taxon>Kryptolebias</taxon>
    </lineage>
</organism>
<evidence type="ECO:0000256" key="10">
    <source>
        <dbReference type="RuleBase" id="RU000308"/>
    </source>
</evidence>
<dbReference type="InterPro" id="IPR017441">
    <property type="entry name" value="Protein_kinase_ATP_BS"/>
</dbReference>
<proteinExistence type="inferred from homology"/>
<evidence type="ECO:0000256" key="2">
    <source>
        <dbReference type="ARBA" id="ARBA00022527"/>
    </source>
</evidence>
<dbReference type="GeneTree" id="ENSGT00940000159927"/>
<feature type="domain" description="AGC-kinase C-terminal" evidence="13">
    <location>
        <begin position="457"/>
        <end position="522"/>
    </location>
</feature>
<dbReference type="Ensembl" id="ENSKMAT00000030010.1">
    <property type="protein sequence ID" value="ENSKMAP00000029642.1"/>
    <property type="gene ID" value="ENSKMAG00000021947.1"/>
</dbReference>
<dbReference type="InterPro" id="IPR000239">
    <property type="entry name" value="GPCR_kinase"/>
</dbReference>
<dbReference type="PROSITE" id="PS51285">
    <property type="entry name" value="AGC_KINASE_CTER"/>
    <property type="match status" value="1"/>
</dbReference>
<keyword evidence="7 9" id="KW-0067">ATP-binding</keyword>
<dbReference type="InterPro" id="IPR000719">
    <property type="entry name" value="Prot_kinase_dom"/>
</dbReference>
<dbReference type="Gene3D" id="3.30.200.20">
    <property type="entry name" value="Phosphorylase Kinase, domain 1"/>
    <property type="match status" value="1"/>
</dbReference>
<protein>
    <recommendedName>
        <fullName evidence="10">G protein-coupled receptor kinase</fullName>
        <ecNumber evidence="10">2.7.11.-</ecNumber>
    </recommendedName>
</protein>
<dbReference type="InterPro" id="IPR044926">
    <property type="entry name" value="RGS_subdomain_2"/>
</dbReference>
<dbReference type="GO" id="GO:0050254">
    <property type="term" value="F:rhodopsin kinase activity"/>
    <property type="evidence" value="ECO:0007669"/>
    <property type="project" value="InterPro"/>
</dbReference>
<dbReference type="InterPro" id="IPR000961">
    <property type="entry name" value="AGC-kinase_C"/>
</dbReference>
<dbReference type="Gene3D" id="1.10.167.10">
    <property type="entry name" value="Regulator of G-protein Signalling 4, domain 2"/>
    <property type="match status" value="1"/>
</dbReference>
<dbReference type="InterPro" id="IPR008271">
    <property type="entry name" value="Ser/Thr_kinase_AS"/>
</dbReference>
<dbReference type="PANTHER" id="PTHR24355:SF11">
    <property type="entry name" value="RHODOPSIN KINASE GRK1"/>
    <property type="match status" value="1"/>
</dbReference>
<evidence type="ECO:0000313" key="15">
    <source>
        <dbReference type="Proteomes" id="UP000264800"/>
    </source>
</evidence>
<reference evidence="14" key="1">
    <citation type="submission" date="2025-08" db="UniProtKB">
        <authorList>
            <consortium name="Ensembl"/>
        </authorList>
    </citation>
    <scope>IDENTIFICATION</scope>
</reference>
<dbReference type="GO" id="GO:0022400">
    <property type="term" value="P:regulation of opsin-mediated signaling pathway"/>
    <property type="evidence" value="ECO:0007669"/>
    <property type="project" value="InterPro"/>
</dbReference>
<dbReference type="InterPro" id="IPR036305">
    <property type="entry name" value="RGS_sf"/>
</dbReference>
<dbReference type="FunFam" id="1.10.510.10:FF:000074">
    <property type="entry name" value="G protein-coupled receptor kinase"/>
    <property type="match status" value="1"/>
</dbReference>
<dbReference type="SUPFAM" id="SSF56112">
    <property type="entry name" value="Protein kinase-like (PK-like)"/>
    <property type="match status" value="1"/>
</dbReference>
<dbReference type="Pfam" id="PF00615">
    <property type="entry name" value="RGS"/>
    <property type="match status" value="1"/>
</dbReference>
<feature type="domain" description="RGS" evidence="12">
    <location>
        <begin position="64"/>
        <end position="176"/>
    </location>
</feature>
<dbReference type="RefSeq" id="XP_017295593.1">
    <property type="nucleotide sequence ID" value="XM_017440104.3"/>
</dbReference>
<evidence type="ECO:0000259" key="13">
    <source>
        <dbReference type="PROSITE" id="PS51285"/>
    </source>
</evidence>
<dbReference type="Gene3D" id="1.10.510.10">
    <property type="entry name" value="Transferase(Phosphotransferase) domain 1"/>
    <property type="match status" value="1"/>
</dbReference>
<dbReference type="GO" id="GO:0007165">
    <property type="term" value="P:signal transduction"/>
    <property type="evidence" value="ECO:0007669"/>
    <property type="project" value="InterPro"/>
</dbReference>
<evidence type="ECO:0000259" key="11">
    <source>
        <dbReference type="PROSITE" id="PS50011"/>
    </source>
</evidence>
<evidence type="ECO:0000256" key="8">
    <source>
        <dbReference type="PIRSR" id="PIRSR600239-51"/>
    </source>
</evidence>
<accession>A0A3Q3H2D7</accession>
<dbReference type="SMART" id="SM00315">
    <property type="entry name" value="RGS"/>
    <property type="match status" value="1"/>
</dbReference>
<dbReference type="PROSITE" id="PS50132">
    <property type="entry name" value="RGS"/>
    <property type="match status" value="1"/>
</dbReference>
<evidence type="ECO:0000256" key="5">
    <source>
        <dbReference type="ARBA" id="ARBA00022741"/>
    </source>
</evidence>
<dbReference type="PRINTS" id="PR00717">
    <property type="entry name" value="GPCRKINASE"/>
</dbReference>
<keyword evidence="5 9" id="KW-0547">Nucleotide-binding</keyword>
<dbReference type="OMA" id="PLSKCEY"/>
<dbReference type="InterPro" id="IPR037716">
    <property type="entry name" value="GRK1_dom"/>
</dbReference>
<dbReference type="PROSITE" id="PS00108">
    <property type="entry name" value="PROTEIN_KINASE_ST"/>
    <property type="match status" value="1"/>
</dbReference>
<dbReference type="GO" id="GO:0007601">
    <property type="term" value="P:visual perception"/>
    <property type="evidence" value="ECO:0007669"/>
    <property type="project" value="InterPro"/>
</dbReference>
<dbReference type="SMART" id="SM00220">
    <property type="entry name" value="S_TKc"/>
    <property type="match status" value="1"/>
</dbReference>
<comment type="similarity">
    <text evidence="1 10">Belongs to the protein kinase superfamily. AGC Ser/Thr protein kinase family. GPRK subfamily.</text>
</comment>
<evidence type="ECO:0000256" key="1">
    <source>
        <dbReference type="ARBA" id="ARBA00009793"/>
    </source>
</evidence>
<feature type="binding site" evidence="9">
    <location>
        <position position="220"/>
    </location>
    <ligand>
        <name>ATP</name>
        <dbReference type="ChEBI" id="CHEBI:30616"/>
    </ligand>
</feature>
<evidence type="ECO:0000256" key="4">
    <source>
        <dbReference type="ARBA" id="ARBA00022679"/>
    </source>
</evidence>
<keyword evidence="6 10" id="KW-0418">Kinase</keyword>
<dbReference type="OrthoDB" id="354826at2759"/>
<keyword evidence="3" id="KW-0597">Phosphoprotein</keyword>
<keyword evidence="2 10" id="KW-0723">Serine/threonine-protein kinase</keyword>
<name>A0A3Q3H2D7_KRYMA</name>
<dbReference type="STRING" id="37003.ENSKMAP00000029642"/>
<feature type="active site" description="Proton acceptor" evidence="8">
    <location>
        <position position="318"/>
    </location>
</feature>
<evidence type="ECO:0000313" key="14">
    <source>
        <dbReference type="Ensembl" id="ENSKMAP00000029642.1"/>
    </source>
</evidence>
<evidence type="ECO:0000256" key="3">
    <source>
        <dbReference type="ARBA" id="ARBA00022553"/>
    </source>
</evidence>
<dbReference type="GO" id="GO:0005737">
    <property type="term" value="C:cytoplasm"/>
    <property type="evidence" value="ECO:0007669"/>
    <property type="project" value="TreeGrafter"/>
</dbReference>
<dbReference type="SMART" id="SM00133">
    <property type="entry name" value="S_TK_X"/>
    <property type="match status" value="1"/>
</dbReference>
<dbReference type="PROSITE" id="PS50011">
    <property type="entry name" value="PROTEIN_KINASE_DOM"/>
    <property type="match status" value="1"/>
</dbReference>
<feature type="domain" description="Protein kinase" evidence="11">
    <location>
        <begin position="191"/>
        <end position="456"/>
    </location>
</feature>
<reference evidence="14" key="2">
    <citation type="submission" date="2025-09" db="UniProtKB">
        <authorList>
            <consortium name="Ensembl"/>
        </authorList>
    </citation>
    <scope>IDENTIFICATION</scope>
</reference>
<evidence type="ECO:0000256" key="9">
    <source>
        <dbReference type="PROSITE-ProRule" id="PRU10141"/>
    </source>
</evidence>
<sequence>MDIGGLTTVVANSAYISARGSFDGTANPAASRDKKYRSRLKLPHITVCEGLRETLDLGFHAVCVEQPIGKRLFQEFLESSNEYKGPCRLWKDVEEYNMAEDEDRAKKASKILSRYMEPDAKYYCPFLPENSITKIKEKHQEAGDDLFNETMDSVLDFLKEVPYTFFLESMYLKRFLQWKWLEMQPIGEDWFLDFRVLGKGGFGEVSACQMRGTGKLYACKKLNKKRLKKRKGYEGAMVEKRILARVHSRFIVSLAYAFQSKTELCLVMTIMNGGDLRYHIYNVDENNPGFDEPRACYYAAQIIQGMEHLHQKRIIYRDLKPENVLLDNEGNVRISDLGLAVELADDQLKIKGYAGTPGFMAPELLKGEEYDYSVDYFALGVTLYEFLAAKGPFRTRGEKVENKVVKKRILNDPVSYPDRFGEEARSVCEGLLSKEVDGRLGFKDGSCDELRAHTFFRQINWRKLDAGILAPPFVPDSKTVYAKDLDDVGAFSTVKGVALEDADREFFDEFASGNISIPWQEEMIDTGIYGELNAWGPGGALPNDLRRESILEQPPKSSTCSVS</sequence>
<dbReference type="PANTHER" id="PTHR24355">
    <property type="entry name" value="G PROTEIN-COUPLED RECEPTOR KINASE/RIBOSOMAL PROTEIN S6 KINASE"/>
    <property type="match status" value="1"/>
</dbReference>
<dbReference type="EC" id="2.7.11.-" evidence="10"/>
<dbReference type="InterPro" id="IPR016137">
    <property type="entry name" value="RGS"/>
</dbReference>
<dbReference type="PROSITE" id="PS00107">
    <property type="entry name" value="PROTEIN_KINASE_ATP"/>
    <property type="match status" value="1"/>
</dbReference>
<dbReference type="AlphaFoldDB" id="A0A3Q3H2D7"/>
<keyword evidence="4 10" id="KW-0808">Transferase</keyword>
<dbReference type="GeneID" id="108250293"/>
<evidence type="ECO:0000256" key="7">
    <source>
        <dbReference type="ARBA" id="ARBA00022840"/>
    </source>
</evidence>
<dbReference type="Proteomes" id="UP000264800">
    <property type="component" value="Unplaced"/>
</dbReference>
<dbReference type="Pfam" id="PF00069">
    <property type="entry name" value="Pkinase"/>
    <property type="match status" value="1"/>
</dbReference>
<dbReference type="SUPFAM" id="SSF48097">
    <property type="entry name" value="Regulator of G-protein signaling, RGS"/>
    <property type="match status" value="1"/>
</dbReference>
<dbReference type="GO" id="GO:0005524">
    <property type="term" value="F:ATP binding"/>
    <property type="evidence" value="ECO:0007669"/>
    <property type="project" value="UniProtKB-UniRule"/>
</dbReference>
<dbReference type="InterPro" id="IPR011009">
    <property type="entry name" value="Kinase-like_dom_sf"/>
</dbReference>
<dbReference type="CDD" id="cd05608">
    <property type="entry name" value="STKc_GRK1"/>
    <property type="match status" value="1"/>
</dbReference>
<evidence type="ECO:0000259" key="12">
    <source>
        <dbReference type="PROSITE" id="PS50132"/>
    </source>
</evidence>
<evidence type="ECO:0000256" key="6">
    <source>
        <dbReference type="ARBA" id="ARBA00022777"/>
    </source>
</evidence>
<keyword evidence="15" id="KW-1185">Reference proteome</keyword>
<dbReference type="CTD" id="564152"/>